<dbReference type="AlphaFoldDB" id="A0A061SJI2"/>
<dbReference type="STRING" id="83219.PM02_16655"/>
<comment type="caution">
    <text evidence="1">The sequence shown here is derived from an EMBL/GenBank/DDBJ whole genome shotgun (WGS) entry which is preliminary data.</text>
</comment>
<dbReference type="eggNOG" id="ENOG502Z92P">
    <property type="taxonomic scope" value="Bacteria"/>
</dbReference>
<evidence type="ECO:0000313" key="1">
    <source>
        <dbReference type="EMBL" id="KAJ01876.1"/>
    </source>
</evidence>
<proteinExistence type="predicted"/>
<keyword evidence="2" id="KW-1185">Reference proteome</keyword>
<evidence type="ECO:0000313" key="2">
    <source>
        <dbReference type="Proteomes" id="UP000027337"/>
    </source>
</evidence>
<gene>
    <name evidence="1" type="ORF">PM02_16655</name>
</gene>
<accession>A0A061SJI2</accession>
<dbReference type="Proteomes" id="UP000027337">
    <property type="component" value="Unassembled WGS sequence"/>
</dbReference>
<evidence type="ECO:0008006" key="3">
    <source>
        <dbReference type="Google" id="ProtNLM"/>
    </source>
</evidence>
<name>A0A061SJI2_9RHOB</name>
<organism evidence="1 2">
    <name type="scientific">Sulfitobacter mediterraneus</name>
    <dbReference type="NCBI Taxonomy" id="83219"/>
    <lineage>
        <taxon>Bacteria</taxon>
        <taxon>Pseudomonadati</taxon>
        <taxon>Pseudomonadota</taxon>
        <taxon>Alphaproteobacteria</taxon>
        <taxon>Rhodobacterales</taxon>
        <taxon>Roseobacteraceae</taxon>
        <taxon>Sulfitobacter</taxon>
    </lineage>
</organism>
<protein>
    <recommendedName>
        <fullName evidence="3">Phytanoyl-CoA dioxygenase PhyH</fullName>
    </recommendedName>
</protein>
<reference evidence="1 2" key="1">
    <citation type="journal article" date="2014" name="Genome Announc.">
        <title>Draft Genome Sequences of Two Isolates of the Roseobacter Group, Sulfitobacter sp. Strains 3SOLIMAR09 and 1FIGIMAR09, from Harbors of Mallorca Island (Mediterranean Sea).</title>
        <authorList>
            <person name="Mas-Llado M."/>
            <person name="Pina-Villalonga J.M."/>
            <person name="Brunet-Galmes I."/>
            <person name="Nogales B."/>
            <person name="Bosch R."/>
        </authorList>
    </citation>
    <scope>NUCLEOTIDE SEQUENCE [LARGE SCALE GENOMIC DNA]</scope>
    <source>
        <strain evidence="1 2">1FIGIMAR09</strain>
    </source>
</reference>
<dbReference type="RefSeq" id="WP_037910644.1">
    <property type="nucleotide sequence ID" value="NZ_JEMU01000017.1"/>
</dbReference>
<dbReference type="SUPFAM" id="SSF51197">
    <property type="entry name" value="Clavaminate synthase-like"/>
    <property type="match status" value="1"/>
</dbReference>
<sequence length="250" mass="27736">MVTDLETEGFAVFDPDEATLTWAATALEVAKKLAADLDIQNANLSHGKTWFVGVDVLPNASDGAIEGVPLKGPWQDHIEPPAQWHRAQVSIVYPGYPQRDAGESEGNHRYRITRFAAHVDGLLPMGPDRRRFMQEPHGFILGLPLNQSNAAPLMVWPGSHKIMGQTFRAEIGKRDPKSVDITEVYHAARREVFDRITPRPVTAAPGQSILLHRHLLHGVGVWGPQDTAPPEGRMIAYFRPEIAPSDWLEV</sequence>
<dbReference type="EMBL" id="JEMU01000017">
    <property type="protein sequence ID" value="KAJ01876.1"/>
    <property type="molecule type" value="Genomic_DNA"/>
</dbReference>